<accession>A0ABR3VJ31</accession>
<keyword evidence="7 9" id="KW-1015">Disulfide bond</keyword>
<feature type="disulfide bond" evidence="9">
    <location>
        <begin position="61"/>
        <end position="68"/>
    </location>
</feature>
<sequence>MALLLTSLFLAASASARGVNVITQAAAAITPGAERADCPLTNSVPLCGIPCLVSAAAANGCGLLDLACQCEQAADISSSASACLVSSCGAETATSVHSVAVAICTECVNVL</sequence>
<evidence type="ECO:0000256" key="5">
    <source>
        <dbReference type="ARBA" id="ARBA00022622"/>
    </source>
</evidence>
<feature type="binding site" description="axial binding residue" evidence="9">
    <location>
        <position position="65"/>
    </location>
    <ligand>
        <name>heme</name>
        <dbReference type="ChEBI" id="CHEBI:30413"/>
    </ligand>
    <ligandPart>
        <name>Fe</name>
        <dbReference type="ChEBI" id="CHEBI:18248"/>
    </ligandPart>
</feature>
<reference evidence="12 13" key="1">
    <citation type="journal article" date="2024" name="Commun. Biol.">
        <title>Comparative genomic analysis of thermophilic fungi reveals convergent evolutionary adaptations and gene losses.</title>
        <authorList>
            <person name="Steindorff A.S."/>
            <person name="Aguilar-Pontes M.V."/>
            <person name="Robinson A.J."/>
            <person name="Andreopoulos B."/>
            <person name="LaButti K."/>
            <person name="Kuo A."/>
            <person name="Mondo S."/>
            <person name="Riley R."/>
            <person name="Otillar R."/>
            <person name="Haridas S."/>
            <person name="Lipzen A."/>
            <person name="Grimwood J."/>
            <person name="Schmutz J."/>
            <person name="Clum A."/>
            <person name="Reid I.D."/>
            <person name="Moisan M.C."/>
            <person name="Butler G."/>
            <person name="Nguyen T.T.M."/>
            <person name="Dewar K."/>
            <person name="Conant G."/>
            <person name="Drula E."/>
            <person name="Henrissat B."/>
            <person name="Hansel C."/>
            <person name="Singer S."/>
            <person name="Hutchinson M.I."/>
            <person name="de Vries R.P."/>
            <person name="Natvig D.O."/>
            <person name="Powell A.J."/>
            <person name="Tsang A."/>
            <person name="Grigoriev I.V."/>
        </authorList>
    </citation>
    <scope>NUCLEOTIDE SEQUENCE [LARGE SCALE GENOMIC DNA]</scope>
    <source>
        <strain evidence="12 13">CBS 620.91</strain>
    </source>
</reference>
<evidence type="ECO:0000256" key="10">
    <source>
        <dbReference type="SAM" id="SignalP"/>
    </source>
</evidence>
<comment type="caution">
    <text evidence="9">Lacks conserved residue(s) required for the propagation of feature annotation.</text>
</comment>
<evidence type="ECO:0000256" key="9">
    <source>
        <dbReference type="PROSITE-ProRule" id="PRU01356"/>
    </source>
</evidence>
<evidence type="ECO:0000256" key="4">
    <source>
        <dbReference type="ARBA" id="ARBA00022525"/>
    </source>
</evidence>
<comment type="caution">
    <text evidence="12">The sequence shown here is derived from an EMBL/GenBank/DDBJ whole genome shotgun (WGS) entry which is preliminary data.</text>
</comment>
<feature type="chain" id="PRO_5045045019" description="CFEM domain-containing protein" evidence="10">
    <location>
        <begin position="17"/>
        <end position="111"/>
    </location>
</feature>
<keyword evidence="9" id="KW-0408">Iron</keyword>
<keyword evidence="5" id="KW-0325">Glycoprotein</keyword>
<feature type="signal peptide" evidence="10">
    <location>
        <begin position="1"/>
        <end position="16"/>
    </location>
</feature>
<keyword evidence="4" id="KW-0964">Secreted</keyword>
<keyword evidence="13" id="KW-1185">Reference proteome</keyword>
<keyword evidence="8" id="KW-0449">Lipoprotein</keyword>
<keyword evidence="5" id="KW-0472">Membrane</keyword>
<protein>
    <recommendedName>
        <fullName evidence="11">CFEM domain-containing protein</fullName>
    </recommendedName>
</protein>
<evidence type="ECO:0000259" key="11">
    <source>
        <dbReference type="PROSITE" id="PS52012"/>
    </source>
</evidence>
<gene>
    <name evidence="12" type="ORF">VTJ49DRAFT_6558</name>
</gene>
<comment type="subcellular location">
    <subcellularLocation>
        <location evidence="1">Membrane</location>
        <topology evidence="1">Lipid-anchor</topology>
        <topology evidence="1">GPI-anchor</topology>
    </subcellularLocation>
    <subcellularLocation>
        <location evidence="2">Secreted</location>
    </subcellularLocation>
</comment>
<dbReference type="PROSITE" id="PS52012">
    <property type="entry name" value="CFEM"/>
    <property type="match status" value="1"/>
</dbReference>
<organism evidence="12 13">
    <name type="scientific">Humicola insolens</name>
    <name type="common">Soft-rot fungus</name>
    <dbReference type="NCBI Taxonomy" id="85995"/>
    <lineage>
        <taxon>Eukaryota</taxon>
        <taxon>Fungi</taxon>
        <taxon>Dikarya</taxon>
        <taxon>Ascomycota</taxon>
        <taxon>Pezizomycotina</taxon>
        <taxon>Sordariomycetes</taxon>
        <taxon>Sordariomycetidae</taxon>
        <taxon>Sordariales</taxon>
        <taxon>Chaetomiaceae</taxon>
        <taxon>Mycothermus</taxon>
    </lineage>
</organism>
<name>A0ABR3VJ31_HUMIN</name>
<evidence type="ECO:0000313" key="13">
    <source>
        <dbReference type="Proteomes" id="UP001583172"/>
    </source>
</evidence>
<proteinExistence type="inferred from homology"/>
<evidence type="ECO:0000256" key="1">
    <source>
        <dbReference type="ARBA" id="ARBA00004589"/>
    </source>
</evidence>
<dbReference type="InterPro" id="IPR008427">
    <property type="entry name" value="Extracellular_membr_CFEM_dom"/>
</dbReference>
<keyword evidence="9" id="KW-0349">Heme</keyword>
<keyword evidence="6 10" id="KW-0732">Signal</keyword>
<evidence type="ECO:0000256" key="6">
    <source>
        <dbReference type="ARBA" id="ARBA00022729"/>
    </source>
</evidence>
<dbReference type="EMBL" id="JAZGSY010000063">
    <property type="protein sequence ID" value="KAL1841805.1"/>
    <property type="molecule type" value="Genomic_DNA"/>
</dbReference>
<comment type="similarity">
    <text evidence="3">Belongs to the RBT5 family.</text>
</comment>
<keyword evidence="9" id="KW-0479">Metal-binding</keyword>
<evidence type="ECO:0000256" key="7">
    <source>
        <dbReference type="ARBA" id="ARBA00023157"/>
    </source>
</evidence>
<dbReference type="Pfam" id="PF05730">
    <property type="entry name" value="CFEM"/>
    <property type="match status" value="1"/>
</dbReference>
<feature type="domain" description="CFEM" evidence="11">
    <location>
        <begin position="19"/>
        <end position="111"/>
    </location>
</feature>
<keyword evidence="5" id="KW-0336">GPI-anchor</keyword>
<evidence type="ECO:0000256" key="3">
    <source>
        <dbReference type="ARBA" id="ARBA00010031"/>
    </source>
</evidence>
<evidence type="ECO:0000313" key="12">
    <source>
        <dbReference type="EMBL" id="KAL1841805.1"/>
    </source>
</evidence>
<dbReference type="Proteomes" id="UP001583172">
    <property type="component" value="Unassembled WGS sequence"/>
</dbReference>
<evidence type="ECO:0000256" key="8">
    <source>
        <dbReference type="ARBA" id="ARBA00023288"/>
    </source>
</evidence>
<evidence type="ECO:0000256" key="2">
    <source>
        <dbReference type="ARBA" id="ARBA00004613"/>
    </source>
</evidence>